<organism evidence="2 3">
    <name type="scientific">Panicum miliaceum</name>
    <name type="common">Proso millet</name>
    <name type="synonym">Broomcorn millet</name>
    <dbReference type="NCBI Taxonomy" id="4540"/>
    <lineage>
        <taxon>Eukaryota</taxon>
        <taxon>Viridiplantae</taxon>
        <taxon>Streptophyta</taxon>
        <taxon>Embryophyta</taxon>
        <taxon>Tracheophyta</taxon>
        <taxon>Spermatophyta</taxon>
        <taxon>Magnoliopsida</taxon>
        <taxon>Liliopsida</taxon>
        <taxon>Poales</taxon>
        <taxon>Poaceae</taxon>
        <taxon>PACMAD clade</taxon>
        <taxon>Panicoideae</taxon>
        <taxon>Panicodae</taxon>
        <taxon>Paniceae</taxon>
        <taxon>Panicinae</taxon>
        <taxon>Panicum</taxon>
        <taxon>Panicum sect. Panicum</taxon>
    </lineage>
</organism>
<accession>A0A3L6SUX0</accession>
<feature type="compositionally biased region" description="Acidic residues" evidence="1">
    <location>
        <begin position="60"/>
        <end position="70"/>
    </location>
</feature>
<proteinExistence type="predicted"/>
<keyword evidence="3" id="KW-1185">Reference proteome</keyword>
<name>A0A3L6SUX0_PANMI</name>
<evidence type="ECO:0000256" key="1">
    <source>
        <dbReference type="SAM" id="MobiDB-lite"/>
    </source>
</evidence>
<dbReference type="Proteomes" id="UP000275267">
    <property type="component" value="Unassembled WGS sequence"/>
</dbReference>
<protein>
    <submittedName>
        <fullName evidence="2">Uncharacterized protein</fullName>
    </submittedName>
</protein>
<comment type="caution">
    <text evidence="2">The sequence shown here is derived from an EMBL/GenBank/DDBJ whole genome shotgun (WGS) entry which is preliminary data.</text>
</comment>
<feature type="region of interest" description="Disordered" evidence="1">
    <location>
        <begin position="22"/>
        <end position="70"/>
    </location>
</feature>
<sequence>MAALPLCASWFPHAAIAVASRSARPTSRVMPHARPLRRRGPSLAIQACTRDHHSGRDPEPESDDDESDVEASIEIPFPHPEDAEDEGVRNRYEGFRASMGLREAPDMFPIERDEISNYMIRIASSRANDQDVNNKVMALLVCAEAQNALDLASRIMVRPYEYDKLRRQYDEFSQDTINQMVRRYTPIFLNVAKDAYSKRIKIVTVLSFLGALRGLGAVCHILVQDTVGMLIDSPLKNSINSNTVALSNKFDKRLDCLKEELMLSAEATGIKHTLVMDMLFNGMKRARSYVVKLIQLRREALDHVFRAFNLKIEERRTLSIKDGCFQPEDSACMDAHNTST</sequence>
<gene>
    <name evidence="2" type="ORF">C2845_PM07G20310</name>
</gene>
<dbReference type="AlphaFoldDB" id="A0A3L6SUX0"/>
<evidence type="ECO:0000313" key="2">
    <source>
        <dbReference type="EMBL" id="RLN25477.1"/>
    </source>
</evidence>
<dbReference type="EMBL" id="PQIB02000004">
    <property type="protein sequence ID" value="RLN25477.1"/>
    <property type="molecule type" value="Genomic_DNA"/>
</dbReference>
<dbReference type="OrthoDB" id="693731at2759"/>
<feature type="compositionally biased region" description="Basic and acidic residues" evidence="1">
    <location>
        <begin position="49"/>
        <end position="59"/>
    </location>
</feature>
<evidence type="ECO:0000313" key="3">
    <source>
        <dbReference type="Proteomes" id="UP000275267"/>
    </source>
</evidence>
<reference evidence="3" key="1">
    <citation type="journal article" date="2019" name="Nat. Commun.">
        <title>The genome of broomcorn millet.</title>
        <authorList>
            <person name="Zou C."/>
            <person name="Miki D."/>
            <person name="Li D."/>
            <person name="Tang Q."/>
            <person name="Xiao L."/>
            <person name="Rajput S."/>
            <person name="Deng P."/>
            <person name="Jia W."/>
            <person name="Huang R."/>
            <person name="Zhang M."/>
            <person name="Sun Y."/>
            <person name="Hu J."/>
            <person name="Fu X."/>
            <person name="Schnable P.S."/>
            <person name="Li F."/>
            <person name="Zhang H."/>
            <person name="Feng B."/>
            <person name="Zhu X."/>
            <person name="Liu R."/>
            <person name="Schnable J.C."/>
            <person name="Zhu J.-K."/>
            <person name="Zhang H."/>
        </authorList>
    </citation>
    <scope>NUCLEOTIDE SEQUENCE [LARGE SCALE GENOMIC DNA]</scope>
</reference>